<protein>
    <recommendedName>
        <fullName evidence="1">Metallo-beta-lactamase domain-containing protein</fullName>
    </recommendedName>
</protein>
<dbReference type="SUPFAM" id="SSF56281">
    <property type="entry name" value="Metallo-hydrolase/oxidoreductase"/>
    <property type="match status" value="1"/>
</dbReference>
<gene>
    <name evidence="2" type="ORF">GCM10025868_11340</name>
</gene>
<proteinExistence type="predicted"/>
<accession>A0ABQ6JEN8</accession>
<dbReference type="Pfam" id="PF12706">
    <property type="entry name" value="Lactamase_B_2"/>
    <property type="match status" value="1"/>
</dbReference>
<sequence>MRVGPLTVTPVRVHHPVEAYGLRVEAGGAVLAFTGDTDACEALSPLCTGADLVLADSAFVEGRDTVEGIHLSGRRAGAAVTAAGGVRRLVLTHVPPWNDVGVCLAEARSTWDGPLEAATPGAVYDL</sequence>
<dbReference type="Gene3D" id="3.60.15.10">
    <property type="entry name" value="Ribonuclease Z/Hydroxyacylglutathione hydrolase-like"/>
    <property type="match status" value="1"/>
</dbReference>
<dbReference type="InterPro" id="IPR036866">
    <property type="entry name" value="RibonucZ/Hydroxyglut_hydro"/>
</dbReference>
<dbReference type="EMBL" id="BSUZ01000001">
    <property type="protein sequence ID" value="GMA85884.1"/>
    <property type="molecule type" value="Genomic_DNA"/>
</dbReference>
<organism evidence="2 3">
    <name type="scientific">Angustibacter aerolatus</name>
    <dbReference type="NCBI Taxonomy" id="1162965"/>
    <lineage>
        <taxon>Bacteria</taxon>
        <taxon>Bacillati</taxon>
        <taxon>Actinomycetota</taxon>
        <taxon>Actinomycetes</taxon>
        <taxon>Kineosporiales</taxon>
        <taxon>Kineosporiaceae</taxon>
    </lineage>
</organism>
<name>A0ABQ6JEN8_9ACTN</name>
<comment type="caution">
    <text evidence="2">The sequence shown here is derived from an EMBL/GenBank/DDBJ whole genome shotgun (WGS) entry which is preliminary data.</text>
</comment>
<dbReference type="InterPro" id="IPR001279">
    <property type="entry name" value="Metallo-B-lactamas"/>
</dbReference>
<evidence type="ECO:0000313" key="2">
    <source>
        <dbReference type="EMBL" id="GMA85884.1"/>
    </source>
</evidence>
<evidence type="ECO:0000313" key="3">
    <source>
        <dbReference type="Proteomes" id="UP001157017"/>
    </source>
</evidence>
<dbReference type="Proteomes" id="UP001157017">
    <property type="component" value="Unassembled WGS sequence"/>
</dbReference>
<keyword evidence="3" id="KW-1185">Reference proteome</keyword>
<evidence type="ECO:0000259" key="1">
    <source>
        <dbReference type="Pfam" id="PF12706"/>
    </source>
</evidence>
<reference evidence="3" key="1">
    <citation type="journal article" date="2019" name="Int. J. Syst. Evol. Microbiol.">
        <title>The Global Catalogue of Microorganisms (GCM) 10K type strain sequencing project: providing services to taxonomists for standard genome sequencing and annotation.</title>
        <authorList>
            <consortium name="The Broad Institute Genomics Platform"/>
            <consortium name="The Broad Institute Genome Sequencing Center for Infectious Disease"/>
            <person name="Wu L."/>
            <person name="Ma J."/>
        </authorList>
    </citation>
    <scope>NUCLEOTIDE SEQUENCE [LARGE SCALE GENOMIC DNA]</scope>
    <source>
        <strain evidence="3">NBRC 108730</strain>
    </source>
</reference>
<feature type="domain" description="Metallo-beta-lactamase" evidence="1">
    <location>
        <begin position="6"/>
        <end position="93"/>
    </location>
</feature>